<evidence type="ECO:0000313" key="2">
    <source>
        <dbReference type="EMBL" id="MBD0383049.1"/>
    </source>
</evidence>
<comment type="caution">
    <text evidence="2">The sequence shown here is derived from an EMBL/GenBank/DDBJ whole genome shotgun (WGS) entry which is preliminary data.</text>
</comment>
<accession>A0A926QM54</accession>
<keyword evidence="3" id="KW-1185">Reference proteome</keyword>
<reference evidence="2" key="1">
    <citation type="submission" date="2020-09" db="EMBL/GenBank/DDBJ databases">
        <title>Draft Genome Sequence of Paenibacillus sp. WST5.</title>
        <authorList>
            <person name="Bao Z."/>
        </authorList>
    </citation>
    <scope>NUCLEOTIDE SEQUENCE</scope>
    <source>
        <strain evidence="2">WST5</strain>
    </source>
</reference>
<organism evidence="2 3">
    <name type="scientific">Paenibacillus sedimenti</name>
    <dbReference type="NCBI Taxonomy" id="2770274"/>
    <lineage>
        <taxon>Bacteria</taxon>
        <taxon>Bacillati</taxon>
        <taxon>Bacillota</taxon>
        <taxon>Bacilli</taxon>
        <taxon>Bacillales</taxon>
        <taxon>Paenibacillaceae</taxon>
        <taxon>Paenibacillus</taxon>
    </lineage>
</organism>
<gene>
    <name evidence="2" type="ORF">ICC18_23335</name>
</gene>
<evidence type="ECO:0000313" key="3">
    <source>
        <dbReference type="Proteomes" id="UP000650466"/>
    </source>
</evidence>
<sequence length="65" mass="7375">MSEMMEVKAMPKNSADPKKDRADNRADSKNNQQNNDNFMEEVETLTSDTAADYVPSLNRIPKNEV</sequence>
<dbReference type="EMBL" id="JACVVD010000009">
    <property type="protein sequence ID" value="MBD0383049.1"/>
    <property type="molecule type" value="Genomic_DNA"/>
</dbReference>
<protein>
    <submittedName>
        <fullName evidence="2">Uncharacterized protein</fullName>
    </submittedName>
</protein>
<dbReference type="Proteomes" id="UP000650466">
    <property type="component" value="Unassembled WGS sequence"/>
</dbReference>
<feature type="region of interest" description="Disordered" evidence="1">
    <location>
        <begin position="1"/>
        <end position="65"/>
    </location>
</feature>
<feature type="compositionally biased region" description="Basic and acidic residues" evidence="1">
    <location>
        <begin position="15"/>
        <end position="28"/>
    </location>
</feature>
<evidence type="ECO:0000256" key="1">
    <source>
        <dbReference type="SAM" id="MobiDB-lite"/>
    </source>
</evidence>
<proteinExistence type="predicted"/>
<name>A0A926QM54_9BACL</name>
<dbReference type="AlphaFoldDB" id="A0A926QM54"/>